<reference evidence="3 6" key="3">
    <citation type="submission" date="2019-06" db="EMBL/GenBank/DDBJ databases">
        <title>Whole genome shotgun sequence of Brevibacillus reuszeri NBRC 15719.</title>
        <authorList>
            <person name="Hosoyama A."/>
            <person name="Uohara A."/>
            <person name="Ohji S."/>
            <person name="Ichikawa N."/>
        </authorList>
    </citation>
    <scope>NUCLEOTIDE SEQUENCE [LARGE SCALE GENOMIC DNA]</scope>
    <source>
        <strain evidence="3 6">NBRC 15719</strain>
    </source>
</reference>
<gene>
    <name evidence="4" type="ORF">ADS79_00555</name>
    <name evidence="3" type="ORF">BRE01_57010</name>
</gene>
<name>A0A0K9Z1M1_9BACL</name>
<dbReference type="GO" id="GO:0008206">
    <property type="term" value="P:bile acid metabolic process"/>
    <property type="evidence" value="ECO:0007669"/>
    <property type="project" value="UniProtKB-ARBA"/>
</dbReference>
<evidence type="ECO:0000313" key="5">
    <source>
        <dbReference type="Proteomes" id="UP000036834"/>
    </source>
</evidence>
<dbReference type="PANTHER" id="PTHR42760:SF133">
    <property type="entry name" value="3-OXOACYL-[ACYL-CARRIER-PROTEIN] REDUCTASE"/>
    <property type="match status" value="1"/>
</dbReference>
<dbReference type="FunFam" id="3.40.50.720:FF:000084">
    <property type="entry name" value="Short-chain dehydrogenase reductase"/>
    <property type="match status" value="1"/>
</dbReference>
<dbReference type="Proteomes" id="UP000036834">
    <property type="component" value="Unassembled WGS sequence"/>
</dbReference>
<dbReference type="PANTHER" id="PTHR42760">
    <property type="entry name" value="SHORT-CHAIN DEHYDROGENASES/REDUCTASES FAMILY MEMBER"/>
    <property type="match status" value="1"/>
</dbReference>
<sequence>MLQNKTIIVTGAASGIGAEITHECLKEGATVIACDIDLAGLESLHSSLPDSPLYIHQVDVSSYEQVQDLFAFIHKSGLHPTGLVNNAGIYLGKSLLSYELHEIDRVLAINIKGYVYFSKLFGSLLLEQKKSGSIVNMASVSGQEGSSDAVYGLSKAAILGLTKSCAMNFSPFIRVNAVCPTLVDTPMMDQVPAWRKTEYQEHGLIKEPVTAKDVAHTVTFLLSAKAKHYTGATFDLNNGCYLR</sequence>
<protein>
    <submittedName>
        <fullName evidence="4">3-ketoacyl-ACP reductase</fullName>
    </submittedName>
    <submittedName>
        <fullName evidence="3">3-oxoacyl-ACP reductase</fullName>
    </submittedName>
</protein>
<evidence type="ECO:0000256" key="2">
    <source>
        <dbReference type="ARBA" id="ARBA00023002"/>
    </source>
</evidence>
<dbReference type="Proteomes" id="UP000319578">
    <property type="component" value="Unassembled WGS sequence"/>
</dbReference>
<dbReference type="GO" id="GO:0016616">
    <property type="term" value="F:oxidoreductase activity, acting on the CH-OH group of donors, NAD or NADP as acceptor"/>
    <property type="evidence" value="ECO:0007669"/>
    <property type="project" value="TreeGrafter"/>
</dbReference>
<comment type="similarity">
    <text evidence="1">Belongs to the short-chain dehydrogenases/reductases (SDR) family.</text>
</comment>
<dbReference type="InterPro" id="IPR036291">
    <property type="entry name" value="NAD(P)-bd_dom_sf"/>
</dbReference>
<reference evidence="4" key="2">
    <citation type="submission" date="2015-07" db="EMBL/GenBank/DDBJ databases">
        <title>MeaNS - Measles Nucleotide Surveillance Program.</title>
        <authorList>
            <person name="Tran T."/>
            <person name="Druce J."/>
        </authorList>
    </citation>
    <scope>NUCLEOTIDE SEQUENCE</scope>
    <source>
        <strain evidence="4">DSM 9887</strain>
    </source>
</reference>
<organism evidence="4 5">
    <name type="scientific">Brevibacillus reuszeri</name>
    <dbReference type="NCBI Taxonomy" id="54915"/>
    <lineage>
        <taxon>Bacteria</taxon>
        <taxon>Bacillati</taxon>
        <taxon>Bacillota</taxon>
        <taxon>Bacilli</taxon>
        <taxon>Bacillales</taxon>
        <taxon>Paenibacillaceae</taxon>
        <taxon>Brevibacillus</taxon>
    </lineage>
</organism>
<dbReference type="PRINTS" id="PR00081">
    <property type="entry name" value="GDHRDH"/>
</dbReference>
<dbReference type="PRINTS" id="PR00080">
    <property type="entry name" value="SDRFAMILY"/>
</dbReference>
<accession>A0A0K9Z1M1</accession>
<dbReference type="EMBL" id="BJON01000024">
    <property type="protein sequence ID" value="GED71999.1"/>
    <property type="molecule type" value="Genomic_DNA"/>
</dbReference>
<reference evidence="5" key="1">
    <citation type="submission" date="2015-07" db="EMBL/GenBank/DDBJ databases">
        <title>Genome sequencing project for genomic taxonomy and phylogenomics of Bacillus-like bacteria.</title>
        <authorList>
            <person name="Liu B."/>
            <person name="Wang J."/>
            <person name="Zhu Y."/>
            <person name="Liu G."/>
            <person name="Chen Q."/>
            <person name="Chen Z."/>
            <person name="Lan J."/>
            <person name="Che J."/>
            <person name="Ge C."/>
            <person name="Shi H."/>
            <person name="Pan Z."/>
            <person name="Liu X."/>
        </authorList>
    </citation>
    <scope>NUCLEOTIDE SEQUENCE [LARGE SCALE GENOMIC DNA]</scope>
    <source>
        <strain evidence="5">DSM 9887</strain>
    </source>
</reference>
<dbReference type="Gene3D" id="3.40.50.720">
    <property type="entry name" value="NAD(P)-binding Rossmann-like Domain"/>
    <property type="match status" value="1"/>
</dbReference>
<dbReference type="CDD" id="cd05233">
    <property type="entry name" value="SDR_c"/>
    <property type="match status" value="1"/>
</dbReference>
<comment type="caution">
    <text evidence="4">The sequence shown here is derived from an EMBL/GenBank/DDBJ whole genome shotgun (WGS) entry which is preliminary data.</text>
</comment>
<dbReference type="PATRIC" id="fig|54915.3.peg.122"/>
<keyword evidence="6" id="KW-1185">Reference proteome</keyword>
<dbReference type="RefSeq" id="WP_049736471.1">
    <property type="nucleotide sequence ID" value="NZ_BJON01000024.1"/>
</dbReference>
<dbReference type="STRING" id="54915.ADS79_00555"/>
<evidence type="ECO:0000313" key="6">
    <source>
        <dbReference type="Proteomes" id="UP000319578"/>
    </source>
</evidence>
<dbReference type="OrthoDB" id="9787298at2"/>
<dbReference type="Pfam" id="PF13561">
    <property type="entry name" value="adh_short_C2"/>
    <property type="match status" value="1"/>
</dbReference>
<evidence type="ECO:0000313" key="3">
    <source>
        <dbReference type="EMBL" id="GED71999.1"/>
    </source>
</evidence>
<proteinExistence type="inferred from homology"/>
<keyword evidence="2" id="KW-0560">Oxidoreductase</keyword>
<dbReference type="SUPFAM" id="SSF51735">
    <property type="entry name" value="NAD(P)-binding Rossmann-fold domains"/>
    <property type="match status" value="1"/>
</dbReference>
<dbReference type="EMBL" id="LGIQ01000001">
    <property type="protein sequence ID" value="KNB74848.1"/>
    <property type="molecule type" value="Genomic_DNA"/>
</dbReference>
<dbReference type="InterPro" id="IPR002347">
    <property type="entry name" value="SDR_fam"/>
</dbReference>
<evidence type="ECO:0000313" key="4">
    <source>
        <dbReference type="EMBL" id="KNB74848.1"/>
    </source>
</evidence>
<dbReference type="AlphaFoldDB" id="A0A0K9Z1M1"/>
<evidence type="ECO:0000256" key="1">
    <source>
        <dbReference type="ARBA" id="ARBA00006484"/>
    </source>
</evidence>